<evidence type="ECO:0000313" key="4">
    <source>
        <dbReference type="Proteomes" id="UP000000646"/>
    </source>
</evidence>
<dbReference type="AlphaFoldDB" id="A0A0H3PBE5"/>
<dbReference type="KEGG" id="cjj:CJJ81176_0430"/>
<dbReference type="HOGENOM" id="CLU_982399_0_0_7"/>
<protein>
    <submittedName>
        <fullName evidence="3">Lipoprotein, putative</fullName>
    </submittedName>
</protein>
<name>A0A0H3PBE5_CAMJJ</name>
<keyword evidence="3" id="KW-0449">Lipoprotein</keyword>
<organism evidence="3 4">
    <name type="scientific">Campylobacter jejuni subsp. jejuni serotype O:23/36 (strain 81-176)</name>
    <dbReference type="NCBI Taxonomy" id="354242"/>
    <lineage>
        <taxon>Bacteria</taxon>
        <taxon>Pseudomonadati</taxon>
        <taxon>Campylobacterota</taxon>
        <taxon>Epsilonproteobacteria</taxon>
        <taxon>Campylobacterales</taxon>
        <taxon>Campylobacteraceae</taxon>
        <taxon>Campylobacter</taxon>
    </lineage>
</organism>
<reference evidence="4" key="1">
    <citation type="submission" date="2006-12" db="EMBL/GenBank/DDBJ databases">
        <authorList>
            <person name="Fouts D.E."/>
            <person name="Nelson K.E."/>
            <person name="Sebastian Y."/>
        </authorList>
    </citation>
    <scope>NUCLEOTIDE SEQUENCE [LARGE SCALE GENOMIC DNA]</scope>
    <source>
        <strain evidence="4">81-176</strain>
    </source>
</reference>
<evidence type="ECO:0000256" key="1">
    <source>
        <dbReference type="SAM" id="MobiDB-lite"/>
    </source>
</evidence>
<dbReference type="Proteomes" id="UP000000646">
    <property type="component" value="Chromosome"/>
</dbReference>
<feature type="compositionally biased region" description="Low complexity" evidence="1">
    <location>
        <begin position="279"/>
        <end position="289"/>
    </location>
</feature>
<feature type="signal peptide" evidence="2">
    <location>
        <begin position="1"/>
        <end position="18"/>
    </location>
</feature>
<proteinExistence type="predicted"/>
<gene>
    <name evidence="3" type="ordered locus">CJJ81176_0430</name>
</gene>
<keyword evidence="2" id="KW-0732">Signal</keyword>
<evidence type="ECO:0000313" key="3">
    <source>
        <dbReference type="EMBL" id="EAQ73276.1"/>
    </source>
</evidence>
<feature type="compositionally biased region" description="Polar residues" evidence="1">
    <location>
        <begin position="257"/>
        <end position="278"/>
    </location>
</feature>
<dbReference type="eggNOG" id="ENOG50316YR">
    <property type="taxonomic scope" value="Bacteria"/>
</dbReference>
<dbReference type="PROSITE" id="PS51257">
    <property type="entry name" value="PROKAR_LIPOPROTEIN"/>
    <property type="match status" value="1"/>
</dbReference>
<dbReference type="EMBL" id="CP000538">
    <property type="protein sequence ID" value="EAQ73276.1"/>
    <property type="molecule type" value="Genomic_DNA"/>
</dbReference>
<accession>A0A0H3PBE5</accession>
<feature type="region of interest" description="Disordered" evidence="1">
    <location>
        <begin position="245"/>
        <end position="299"/>
    </location>
</feature>
<feature type="chain" id="PRO_5002617110" evidence="2">
    <location>
        <begin position="19"/>
        <end position="299"/>
    </location>
</feature>
<evidence type="ECO:0000256" key="2">
    <source>
        <dbReference type="SAM" id="SignalP"/>
    </source>
</evidence>
<sequence>MKKYILLASSMLILAACGGTSSNFVNVSMPNFKPQVPTKVEPIDSGVSIALEPINIEQNNNYSDYFENSVLKIRIEKEIDLLKQNLEEQIKTIARLKGYKIVTANPDYTLKNSISIYTEEKNAQKTSNFMSGDYIKSNLGINFKGKIDFIDAHNPQNSTNLSSSTKLDSLVALNYPIKNDDGVNMFKTTISTVPTQLNKGLEQPAFEIDKSFLAFYKNTLNTLYNNLPKATDIGKTIPNTNSGFNSFDGDATFEESLPQTNSNQNNTIESTPTQNIPTNPSSINQNNKSKNQDGVEIFE</sequence>
<dbReference type="RefSeq" id="WP_009882150.1">
    <property type="nucleotide sequence ID" value="NC_008787.1"/>
</dbReference>